<evidence type="ECO:0000313" key="1">
    <source>
        <dbReference type="EMBL" id="QHU30536.1"/>
    </source>
</evidence>
<protein>
    <submittedName>
        <fullName evidence="1">Uncharacterized protein</fullName>
    </submittedName>
</protein>
<proteinExistence type="predicted"/>
<sequence>MRKGRKKAINNENLVVSTFHNSTSVDFKCYSTRHLNQDGRARVVDGRIRFLNSYRKDAIINRKLIDDNFKMYIRIYKWCIIKQTYEYQSRHFFIFLMCRIHTINKEYKHMFKTILNGYIRDAKTDIGLHVQFLKRQGRDTEFIKRRRDRILEARRLVNNDIDQQLAAAKGYSVSKRFYIVSDLYKEVRDKVVIKFTKRLHNKLYYTNFITKLEAFIKALMIVRNNHLVYVLLDTLDQITYHELAEKLFGIMKIGLINYYNSLSITELYDYKDRYSKFMRSQFSYIQVCIIKKRIKELMCAYGRIEVRRFINVPFLIIRSSTLAKKFEKLIPNVQYRNILIIYSCNRSTHTIPADILYKITQYLWFHKKNIRNIKPLQ</sequence>
<accession>A0A6C0LHT4</accession>
<dbReference type="EMBL" id="MN740509">
    <property type="protein sequence ID" value="QHU30536.1"/>
    <property type="molecule type" value="Genomic_DNA"/>
</dbReference>
<organism evidence="1">
    <name type="scientific">viral metagenome</name>
    <dbReference type="NCBI Taxonomy" id="1070528"/>
    <lineage>
        <taxon>unclassified sequences</taxon>
        <taxon>metagenomes</taxon>
        <taxon>organismal metagenomes</taxon>
    </lineage>
</organism>
<name>A0A6C0LHT4_9ZZZZ</name>
<reference evidence="1" key="1">
    <citation type="journal article" date="2020" name="Nature">
        <title>Giant virus diversity and host interactions through global metagenomics.</title>
        <authorList>
            <person name="Schulz F."/>
            <person name="Roux S."/>
            <person name="Paez-Espino D."/>
            <person name="Jungbluth S."/>
            <person name="Walsh D.A."/>
            <person name="Denef V.J."/>
            <person name="McMahon K.D."/>
            <person name="Konstantinidis K.T."/>
            <person name="Eloe-Fadrosh E.A."/>
            <person name="Kyrpides N.C."/>
            <person name="Woyke T."/>
        </authorList>
    </citation>
    <scope>NUCLEOTIDE SEQUENCE</scope>
    <source>
        <strain evidence="1">GVMAG-M-3300027833-19</strain>
    </source>
</reference>
<dbReference type="AlphaFoldDB" id="A0A6C0LHT4"/>